<feature type="compositionally biased region" description="Low complexity" evidence="1">
    <location>
        <begin position="141"/>
        <end position="155"/>
    </location>
</feature>
<dbReference type="AlphaFoldDB" id="A0A3P7PQJ8"/>
<proteinExistence type="predicted"/>
<dbReference type="EMBL" id="UYRV01105005">
    <property type="protein sequence ID" value="VDN20426.1"/>
    <property type="molecule type" value="Genomic_DNA"/>
</dbReference>
<protein>
    <submittedName>
        <fullName evidence="2">Uncharacterized protein</fullName>
    </submittedName>
</protein>
<feature type="region of interest" description="Disordered" evidence="1">
    <location>
        <begin position="106"/>
        <end position="125"/>
    </location>
</feature>
<evidence type="ECO:0000256" key="1">
    <source>
        <dbReference type="SAM" id="MobiDB-lite"/>
    </source>
</evidence>
<feature type="compositionally biased region" description="Acidic residues" evidence="1">
    <location>
        <begin position="114"/>
        <end position="123"/>
    </location>
</feature>
<dbReference type="OrthoDB" id="5849876at2759"/>
<accession>A0A3P7PQJ8</accession>
<evidence type="ECO:0000313" key="2">
    <source>
        <dbReference type="EMBL" id="VDN20426.1"/>
    </source>
</evidence>
<feature type="compositionally biased region" description="Polar residues" evidence="1">
    <location>
        <begin position="161"/>
        <end position="171"/>
    </location>
</feature>
<reference evidence="2 3" key="1">
    <citation type="submission" date="2018-11" db="EMBL/GenBank/DDBJ databases">
        <authorList>
            <consortium name="Pathogen Informatics"/>
        </authorList>
    </citation>
    <scope>NUCLEOTIDE SEQUENCE [LARGE SCALE GENOMIC DNA]</scope>
</reference>
<dbReference type="Proteomes" id="UP000271889">
    <property type="component" value="Unassembled WGS sequence"/>
</dbReference>
<evidence type="ECO:0000313" key="3">
    <source>
        <dbReference type="Proteomes" id="UP000271889"/>
    </source>
</evidence>
<gene>
    <name evidence="2" type="ORF">CGOC_LOCUS8810</name>
</gene>
<organism evidence="2 3">
    <name type="scientific">Cylicostephanus goldi</name>
    <name type="common">Nematode worm</name>
    <dbReference type="NCBI Taxonomy" id="71465"/>
    <lineage>
        <taxon>Eukaryota</taxon>
        <taxon>Metazoa</taxon>
        <taxon>Ecdysozoa</taxon>
        <taxon>Nematoda</taxon>
        <taxon>Chromadorea</taxon>
        <taxon>Rhabditida</taxon>
        <taxon>Rhabditina</taxon>
        <taxon>Rhabditomorpha</taxon>
        <taxon>Strongyloidea</taxon>
        <taxon>Strongylidae</taxon>
        <taxon>Cylicostephanus</taxon>
    </lineage>
</organism>
<name>A0A3P7PQJ8_CYLGO</name>
<feature type="region of interest" description="Disordered" evidence="1">
    <location>
        <begin position="132"/>
        <end position="183"/>
    </location>
</feature>
<sequence>MIPTDVVPIIITTTATPAPTSVTMVLPTPLTTSYEMLNTKTPNLSKETEEKRHDVDVDELPKAKTFSVKDVLPNVAKDESAALDKEKSPVMAITSPEPLTTLTTLPIEQKSKEEEEDVEVLPDFDEKGDVELEFHDESDVSTTSTTETTTSTISEVAKSPETPQASTTIPTVQDLLPAPSDISEKGKYRCSIDISINYD</sequence>
<keyword evidence="3" id="KW-1185">Reference proteome</keyword>